<evidence type="ECO:0000313" key="8">
    <source>
        <dbReference type="EMBL" id="KAB7517355.1"/>
    </source>
</evidence>
<evidence type="ECO:0000256" key="3">
    <source>
        <dbReference type="ARBA" id="ARBA00022989"/>
    </source>
</evidence>
<keyword evidence="4 5" id="KW-0472">Membrane</keyword>
<evidence type="ECO:0000256" key="4">
    <source>
        <dbReference type="ARBA" id="ARBA00023136"/>
    </source>
</evidence>
<evidence type="ECO:0000256" key="1">
    <source>
        <dbReference type="ARBA" id="ARBA00004141"/>
    </source>
</evidence>
<dbReference type="EMBL" id="QMDY01000005">
    <property type="protein sequence ID" value="KAB7517355.1"/>
    <property type="molecule type" value="Genomic_DNA"/>
</dbReference>
<dbReference type="InterPro" id="IPR036259">
    <property type="entry name" value="MFS_trans_sf"/>
</dbReference>
<evidence type="ECO:0000313" key="10">
    <source>
        <dbReference type="Proteomes" id="UP000326207"/>
    </source>
</evidence>
<evidence type="ECO:0000259" key="6">
    <source>
        <dbReference type="PROSITE" id="PS50850"/>
    </source>
</evidence>
<gene>
    <name evidence="7" type="ORF">DM867_10355</name>
    <name evidence="9" type="ORF">DMP03_03380</name>
    <name evidence="8" type="ORF">DP108_10100</name>
</gene>
<evidence type="ECO:0000313" key="11">
    <source>
        <dbReference type="Proteomes" id="UP000326302"/>
    </source>
</evidence>
<feature type="transmembrane region" description="Helical" evidence="5">
    <location>
        <begin position="84"/>
        <end position="107"/>
    </location>
</feature>
<dbReference type="GO" id="GO:0016020">
    <property type="term" value="C:membrane"/>
    <property type="evidence" value="ECO:0007669"/>
    <property type="project" value="UniProtKB-SubCell"/>
</dbReference>
<evidence type="ECO:0000313" key="12">
    <source>
        <dbReference type="Proteomes" id="UP000326865"/>
    </source>
</evidence>
<dbReference type="InterPro" id="IPR005829">
    <property type="entry name" value="Sugar_transporter_CS"/>
</dbReference>
<accession>A0A5N5U6K1</accession>
<dbReference type="GO" id="GO:0022857">
    <property type="term" value="F:transmembrane transporter activity"/>
    <property type="evidence" value="ECO:0007669"/>
    <property type="project" value="InterPro"/>
</dbReference>
<evidence type="ECO:0000256" key="5">
    <source>
        <dbReference type="SAM" id="Phobius"/>
    </source>
</evidence>
<dbReference type="InterPro" id="IPR020846">
    <property type="entry name" value="MFS_dom"/>
</dbReference>
<comment type="subcellular location">
    <subcellularLocation>
        <location evidence="1">Membrane</location>
        <topology evidence="1">Multi-pass membrane protein</topology>
    </subcellularLocation>
</comment>
<dbReference type="CDD" id="cd17325">
    <property type="entry name" value="MFS_MdtG_SLC18_like"/>
    <property type="match status" value="1"/>
</dbReference>
<sequence>MVLRTDNRVLALAFARMADSLGNSFLIIVLPLYIASGEISLVGLDGFSTELLIGVVLSLFGLLNSSLQPFSGRLSDRTGARKRYILAGLVVLAVGSAIYPFVTSYWAVLGARAMQGIGAALTVPIVLALVNDYSDDAGRGNDFGIFNTFRLIGFGFGPIVAGLLITGGVASETVVSYDLLGATVSGFDAAFAVAVVGALVAFVLVSVLVDDPEDLEGSASEDLSIRIRTEDGLDPVFVVGIGTFLMATGIGIFATLQEVINAQLNQTPFLFSVQFAAVVIANVLFQVPIGRASDRYGRRPFLVWGFVLLIPSLALQGLIPSLAATLPATVAGVGTGSLLMLAFRLLQGISVAMVFAPGLAVAGDLAREGESGTTLSVLTTAFGFGIAAGPLVSGVLVRFGFAWPFFAVAALAAVALVLTYSEVEETAPAVT</sequence>
<dbReference type="EMBL" id="QKKZ01000004">
    <property type="protein sequence ID" value="KAB7513372.1"/>
    <property type="molecule type" value="Genomic_DNA"/>
</dbReference>
<accession>A0A5N5ULC3</accession>
<evidence type="ECO:0000313" key="7">
    <source>
        <dbReference type="EMBL" id="KAB7513372.1"/>
    </source>
</evidence>
<accession>A0A5N5UF67</accession>
<feature type="transmembrane region" description="Helical" evidence="5">
    <location>
        <begin position="190"/>
        <end position="209"/>
    </location>
</feature>
<feature type="transmembrane region" description="Helical" evidence="5">
    <location>
        <begin position="374"/>
        <end position="395"/>
    </location>
</feature>
<dbReference type="Proteomes" id="UP000326302">
    <property type="component" value="Unassembled WGS sequence"/>
</dbReference>
<evidence type="ECO:0000256" key="2">
    <source>
        <dbReference type="ARBA" id="ARBA00022692"/>
    </source>
</evidence>
<feature type="transmembrane region" description="Helical" evidence="5">
    <location>
        <begin position="236"/>
        <end position="256"/>
    </location>
</feature>
<dbReference type="PROSITE" id="PS50850">
    <property type="entry name" value="MFS"/>
    <property type="match status" value="1"/>
</dbReference>
<dbReference type="OrthoDB" id="117970at2157"/>
<feature type="domain" description="Major facilitator superfamily (MFS) profile" evidence="6">
    <location>
        <begin position="8"/>
        <end position="427"/>
    </location>
</feature>
<dbReference type="InterPro" id="IPR011701">
    <property type="entry name" value="MFS"/>
</dbReference>
<dbReference type="Proteomes" id="UP000326865">
    <property type="component" value="Unassembled WGS sequence"/>
</dbReference>
<dbReference type="Proteomes" id="UP000326207">
    <property type="component" value="Unassembled WGS sequence"/>
</dbReference>
<dbReference type="EMBL" id="QJOW01000001">
    <property type="protein sequence ID" value="KAB7518412.1"/>
    <property type="molecule type" value="Genomic_DNA"/>
</dbReference>
<organism evidence="7 12">
    <name type="scientific">Halosegnis rubeus</name>
    <dbReference type="NCBI Taxonomy" id="2212850"/>
    <lineage>
        <taxon>Archaea</taxon>
        <taxon>Methanobacteriati</taxon>
        <taxon>Methanobacteriota</taxon>
        <taxon>Stenosarchaea group</taxon>
        <taxon>Halobacteria</taxon>
        <taxon>Halobacteriales</taxon>
        <taxon>Natronomonadaceae</taxon>
        <taxon>Halosegnis</taxon>
    </lineage>
</organism>
<proteinExistence type="predicted"/>
<feature type="transmembrane region" description="Helical" evidence="5">
    <location>
        <begin position="113"/>
        <end position="130"/>
    </location>
</feature>
<feature type="transmembrane region" description="Helical" evidence="5">
    <location>
        <begin position="268"/>
        <end position="289"/>
    </location>
</feature>
<dbReference type="Gene3D" id="1.20.1250.20">
    <property type="entry name" value="MFS general substrate transporter like domains"/>
    <property type="match status" value="2"/>
</dbReference>
<evidence type="ECO:0000313" key="9">
    <source>
        <dbReference type="EMBL" id="KAB7518412.1"/>
    </source>
</evidence>
<reference evidence="10 11" key="1">
    <citation type="submission" date="2019-10" db="EMBL/GenBank/DDBJ databases">
        <title>Unraveling microbial dark matter from salterns through culturing: the case of the genus Halosegnis.</title>
        <authorList>
            <person name="Duran-Viseras A."/>
            <person name="Andrei A.-S."/>
            <person name="Vera-Gargallo B."/>
            <person name="Ghai R."/>
            <person name="Sanchez-Porro C."/>
            <person name="Ventosa A."/>
        </authorList>
    </citation>
    <scope>NUCLEOTIDE SEQUENCE [LARGE SCALE GENOMIC DNA]</scope>
    <source>
        <strain evidence="9 11">F17-44</strain>
        <strain evidence="7 12">F18-79</strain>
        <strain evidence="8 10">F19-13</strain>
    </source>
</reference>
<dbReference type="PROSITE" id="PS00216">
    <property type="entry name" value="SUGAR_TRANSPORT_1"/>
    <property type="match status" value="1"/>
</dbReference>
<dbReference type="SUPFAM" id="SSF103473">
    <property type="entry name" value="MFS general substrate transporter"/>
    <property type="match status" value="2"/>
</dbReference>
<feature type="transmembrane region" description="Helical" evidence="5">
    <location>
        <begin position="46"/>
        <end position="63"/>
    </location>
</feature>
<protein>
    <submittedName>
        <fullName evidence="7">MFS transporter</fullName>
    </submittedName>
</protein>
<feature type="transmembrane region" description="Helical" evidence="5">
    <location>
        <begin position="339"/>
        <end position="362"/>
    </location>
</feature>
<name>A0A5N5U6K1_9EURY</name>
<dbReference type="RefSeq" id="WP_152119302.1">
    <property type="nucleotide sequence ID" value="NZ_QJOW01000001.1"/>
</dbReference>
<keyword evidence="2 5" id="KW-0812">Transmembrane</keyword>
<feature type="transmembrane region" description="Helical" evidence="5">
    <location>
        <begin position="151"/>
        <end position="170"/>
    </location>
</feature>
<dbReference type="Pfam" id="PF07690">
    <property type="entry name" value="MFS_1"/>
    <property type="match status" value="2"/>
</dbReference>
<feature type="transmembrane region" description="Helical" evidence="5">
    <location>
        <begin position="12"/>
        <end position="34"/>
    </location>
</feature>
<feature type="transmembrane region" description="Helical" evidence="5">
    <location>
        <begin position="301"/>
        <end position="319"/>
    </location>
</feature>
<keyword evidence="3 5" id="KW-1133">Transmembrane helix</keyword>
<dbReference type="PANTHER" id="PTHR23518">
    <property type="entry name" value="C-METHYLTRANSFERASE"/>
    <property type="match status" value="1"/>
</dbReference>
<dbReference type="AlphaFoldDB" id="A0A5N5U6K1"/>
<dbReference type="PANTHER" id="PTHR23518:SF2">
    <property type="entry name" value="MAJOR FACILITATOR SUPERFAMILY TRANSPORTER"/>
    <property type="match status" value="1"/>
</dbReference>
<keyword evidence="12" id="KW-1185">Reference proteome</keyword>
<feature type="transmembrane region" description="Helical" evidence="5">
    <location>
        <begin position="401"/>
        <end position="420"/>
    </location>
</feature>
<comment type="caution">
    <text evidence="7">The sequence shown here is derived from an EMBL/GenBank/DDBJ whole genome shotgun (WGS) entry which is preliminary data.</text>
</comment>